<dbReference type="Proteomes" id="UP001381174">
    <property type="component" value="Unassembled WGS sequence"/>
</dbReference>
<organism evidence="2 3">
    <name type="scientific">Fulvimonas yonginensis</name>
    <dbReference type="NCBI Taxonomy" id="1495200"/>
    <lineage>
        <taxon>Bacteria</taxon>
        <taxon>Pseudomonadati</taxon>
        <taxon>Pseudomonadota</taxon>
        <taxon>Gammaproteobacteria</taxon>
        <taxon>Lysobacterales</taxon>
        <taxon>Rhodanobacteraceae</taxon>
        <taxon>Fulvimonas</taxon>
    </lineage>
</organism>
<evidence type="ECO:0000256" key="1">
    <source>
        <dbReference type="SAM" id="MobiDB-lite"/>
    </source>
</evidence>
<gene>
    <name evidence="2" type="ORF">WAT24_02585</name>
</gene>
<feature type="region of interest" description="Disordered" evidence="1">
    <location>
        <begin position="1"/>
        <end position="23"/>
    </location>
</feature>
<keyword evidence="3" id="KW-1185">Reference proteome</keyword>
<name>A0ABU8J9B5_9GAMM</name>
<dbReference type="RefSeq" id="WP_336806256.1">
    <property type="nucleotide sequence ID" value="NZ_JBBBNY010000001.1"/>
</dbReference>
<evidence type="ECO:0000313" key="2">
    <source>
        <dbReference type="EMBL" id="MEI7035642.1"/>
    </source>
</evidence>
<protein>
    <recommendedName>
        <fullName evidence="4">AlpA family transcriptional regulator</fullName>
    </recommendedName>
</protein>
<evidence type="ECO:0000313" key="3">
    <source>
        <dbReference type="Proteomes" id="UP001381174"/>
    </source>
</evidence>
<accession>A0ABU8J9B5</accession>
<feature type="compositionally biased region" description="Basic and acidic residues" evidence="1">
    <location>
        <begin position="1"/>
        <end position="18"/>
    </location>
</feature>
<reference evidence="2 3" key="1">
    <citation type="journal article" date="2014" name="Int. J. Syst. Evol. Microbiol.">
        <title>Fulvimonas yonginensis sp. nov., isolated from greenhouse soil, and emended description of the genus Fulvimonas.</title>
        <authorList>
            <person name="Ahn J.H."/>
            <person name="Kim S.J."/>
            <person name="Weon H.Y."/>
            <person name="Hong S.B."/>
            <person name="Seok S.J."/>
            <person name="Kwon S.W."/>
        </authorList>
    </citation>
    <scope>NUCLEOTIDE SEQUENCE [LARGE SCALE GENOMIC DNA]</scope>
    <source>
        <strain evidence="2 3">KACC 16952</strain>
    </source>
</reference>
<evidence type="ECO:0008006" key="4">
    <source>
        <dbReference type="Google" id="ProtNLM"/>
    </source>
</evidence>
<sequence>MSQKQHADRTTRAPRERQSAPVPVTYLTDFQHKPWKPDGPTVRFHELLKVVRFGRSTAYKVFKNDPTFPKGTPLFDTPRSPRFWWYDQVIAWLRTREALASNSANNRRSKEIKHV</sequence>
<dbReference type="EMBL" id="JBBBNY010000001">
    <property type="protein sequence ID" value="MEI7035642.1"/>
    <property type="molecule type" value="Genomic_DNA"/>
</dbReference>
<proteinExistence type="predicted"/>
<comment type="caution">
    <text evidence="2">The sequence shown here is derived from an EMBL/GenBank/DDBJ whole genome shotgun (WGS) entry which is preliminary data.</text>
</comment>